<evidence type="ECO:0000313" key="1">
    <source>
        <dbReference type="EMBL" id="MDR7326965.1"/>
    </source>
</evidence>
<reference evidence="1 2" key="1">
    <citation type="submission" date="2023-07" db="EMBL/GenBank/DDBJ databases">
        <title>Sequencing the genomes of 1000 actinobacteria strains.</title>
        <authorList>
            <person name="Klenk H.-P."/>
        </authorList>
    </citation>
    <scope>NUCLEOTIDE SEQUENCE [LARGE SCALE GENOMIC DNA]</scope>
    <source>
        <strain evidence="1 2">DSM 44711</strain>
    </source>
</reference>
<accession>A0AAE4CW86</accession>
<comment type="caution">
    <text evidence="1">The sequence shown here is derived from an EMBL/GenBank/DDBJ whole genome shotgun (WGS) entry which is preliminary data.</text>
</comment>
<name>A0AAE4CW86_9ACTN</name>
<dbReference type="EMBL" id="JAVDYC010000001">
    <property type="protein sequence ID" value="MDR7326965.1"/>
    <property type="molecule type" value="Genomic_DNA"/>
</dbReference>
<organism evidence="1 2">
    <name type="scientific">Catenuloplanes niger</name>
    <dbReference type="NCBI Taxonomy" id="587534"/>
    <lineage>
        <taxon>Bacteria</taxon>
        <taxon>Bacillati</taxon>
        <taxon>Actinomycetota</taxon>
        <taxon>Actinomycetes</taxon>
        <taxon>Micromonosporales</taxon>
        <taxon>Micromonosporaceae</taxon>
        <taxon>Catenuloplanes</taxon>
    </lineage>
</organism>
<proteinExistence type="predicted"/>
<gene>
    <name evidence="1" type="ORF">J2S44_007215</name>
</gene>
<keyword evidence="2" id="KW-1185">Reference proteome</keyword>
<evidence type="ECO:0000313" key="2">
    <source>
        <dbReference type="Proteomes" id="UP001183629"/>
    </source>
</evidence>
<protein>
    <submittedName>
        <fullName evidence="1">Uncharacterized protein</fullName>
    </submittedName>
</protein>
<dbReference type="Proteomes" id="UP001183629">
    <property type="component" value="Unassembled WGS sequence"/>
</dbReference>
<dbReference type="AlphaFoldDB" id="A0AAE4CW86"/>
<sequence length="56" mass="6422">MDGSTYAEQEVHRSKNNRFIAHVVDDRFQAPCGPLHLGEAIHELRPWATSRHRGAR</sequence>